<gene>
    <name evidence="1" type="primary">WBGene00278575</name>
</gene>
<dbReference type="EnsemblMetazoa" id="PPA40206.1">
    <property type="protein sequence ID" value="PPA40206.1"/>
    <property type="gene ID" value="WBGene00278575"/>
</dbReference>
<reference evidence="1" key="2">
    <citation type="submission" date="2022-06" db="UniProtKB">
        <authorList>
            <consortium name="EnsemblMetazoa"/>
        </authorList>
    </citation>
    <scope>IDENTIFICATION</scope>
    <source>
        <strain evidence="1">PS312</strain>
    </source>
</reference>
<accession>A0A8R1YX90</accession>
<evidence type="ECO:0000313" key="1">
    <source>
        <dbReference type="EnsemblMetazoa" id="PPA40206.1"/>
    </source>
</evidence>
<dbReference type="Proteomes" id="UP000005239">
    <property type="component" value="Unassembled WGS sequence"/>
</dbReference>
<dbReference type="OrthoDB" id="5801899at2759"/>
<protein>
    <submittedName>
        <fullName evidence="1">Uncharacterized protein</fullName>
    </submittedName>
</protein>
<keyword evidence="2" id="KW-1185">Reference proteome</keyword>
<dbReference type="AlphaFoldDB" id="A0A2A6BDI2"/>
<reference evidence="2" key="1">
    <citation type="journal article" date="2008" name="Nat. Genet.">
        <title>The Pristionchus pacificus genome provides a unique perspective on nematode lifestyle and parasitism.</title>
        <authorList>
            <person name="Dieterich C."/>
            <person name="Clifton S.W."/>
            <person name="Schuster L.N."/>
            <person name="Chinwalla A."/>
            <person name="Delehaunty K."/>
            <person name="Dinkelacker I."/>
            <person name="Fulton L."/>
            <person name="Fulton R."/>
            <person name="Godfrey J."/>
            <person name="Minx P."/>
            <person name="Mitreva M."/>
            <person name="Roeseler W."/>
            <person name="Tian H."/>
            <person name="Witte H."/>
            <person name="Yang S.P."/>
            <person name="Wilson R.K."/>
            <person name="Sommer R.J."/>
        </authorList>
    </citation>
    <scope>NUCLEOTIDE SEQUENCE [LARGE SCALE GENOMIC DNA]</scope>
    <source>
        <strain evidence="2">PS312</strain>
    </source>
</reference>
<evidence type="ECO:0000313" key="2">
    <source>
        <dbReference type="Proteomes" id="UP000005239"/>
    </source>
</evidence>
<sequence length="118" mass="12715">MLLGRDAQFLGFLGYDALTIPIKEGEFGKPMSASHGYHIGPYIGASEKVSMDWRDGGVSMNRGFAVPVAGVSVNTGTGFGFPGAAKILQMWSALDPKSWTSTLAESVFHNERSCDERQ</sequence>
<proteinExistence type="predicted"/>
<organism evidence="1 2">
    <name type="scientific">Pristionchus pacificus</name>
    <name type="common">Parasitic nematode worm</name>
    <dbReference type="NCBI Taxonomy" id="54126"/>
    <lineage>
        <taxon>Eukaryota</taxon>
        <taxon>Metazoa</taxon>
        <taxon>Ecdysozoa</taxon>
        <taxon>Nematoda</taxon>
        <taxon>Chromadorea</taxon>
        <taxon>Rhabditida</taxon>
        <taxon>Rhabditina</taxon>
        <taxon>Diplogasteromorpha</taxon>
        <taxon>Diplogasteroidea</taxon>
        <taxon>Neodiplogasteridae</taxon>
        <taxon>Pristionchus</taxon>
    </lineage>
</organism>
<accession>A0A2A6BDI2</accession>
<name>A0A2A6BDI2_PRIPA</name>